<dbReference type="EMBL" id="BJXB01000039">
    <property type="protein sequence ID" value="GEM49620.1"/>
    <property type="molecule type" value="Genomic_DNA"/>
</dbReference>
<reference evidence="1 2" key="1">
    <citation type="submission" date="2019-07" db="EMBL/GenBank/DDBJ databases">
        <title>Whole genome shotgun sequence of Deinococcus cellulosilyticus NBRC 106333.</title>
        <authorList>
            <person name="Hosoyama A."/>
            <person name="Uohara A."/>
            <person name="Ohji S."/>
            <person name="Ichikawa N."/>
        </authorList>
    </citation>
    <scope>NUCLEOTIDE SEQUENCE [LARGE SCALE GENOMIC DNA]</scope>
    <source>
        <strain evidence="1 2">NBRC 106333</strain>
    </source>
</reference>
<dbReference type="Proteomes" id="UP000321306">
    <property type="component" value="Unassembled WGS sequence"/>
</dbReference>
<organism evidence="1 2">
    <name type="scientific">Deinococcus cellulosilyticus (strain DSM 18568 / NBRC 106333 / KACC 11606 / 5516J-15)</name>
    <dbReference type="NCBI Taxonomy" id="1223518"/>
    <lineage>
        <taxon>Bacteria</taxon>
        <taxon>Thermotogati</taxon>
        <taxon>Deinococcota</taxon>
        <taxon>Deinococci</taxon>
        <taxon>Deinococcales</taxon>
        <taxon>Deinococcaceae</taxon>
        <taxon>Deinococcus</taxon>
    </lineage>
</organism>
<sequence>MDTQESVSIITRESLNDWLANNLEWLAIEAFRIFDGDSPLRQLARIERRRSKLERISAGLRGDFPNPLVCAPMVTIRDRIRAVLALMSPGRHRLLLKKIQQVQEPVSQVNTSIRFCIFTSAP</sequence>
<accession>A0A511N9Z0</accession>
<dbReference type="AlphaFoldDB" id="A0A511N9Z0"/>
<evidence type="ECO:0000313" key="1">
    <source>
        <dbReference type="EMBL" id="GEM49620.1"/>
    </source>
</evidence>
<comment type="caution">
    <text evidence="1">The sequence shown here is derived from an EMBL/GenBank/DDBJ whole genome shotgun (WGS) entry which is preliminary data.</text>
</comment>
<dbReference type="RefSeq" id="WP_146890502.1">
    <property type="nucleotide sequence ID" value="NZ_BJXB01000039.1"/>
</dbReference>
<protein>
    <submittedName>
        <fullName evidence="1">Uncharacterized protein</fullName>
    </submittedName>
</protein>
<evidence type="ECO:0000313" key="2">
    <source>
        <dbReference type="Proteomes" id="UP000321306"/>
    </source>
</evidence>
<name>A0A511N9Z0_DEIC1</name>
<keyword evidence="2" id="KW-1185">Reference proteome</keyword>
<gene>
    <name evidence="1" type="ORF">DC3_52550</name>
</gene>
<proteinExistence type="predicted"/>